<sequence length="111" mass="11297">MGDDPTAGDSGGDAATGSLAEHVERLHAELEATEERPVDRTASRWIGEAQAVAGDAAALASDGDEGAEATVRDRVGHVAELLSNVDGTGDADADERVATARDLAADITGER</sequence>
<proteinExistence type="predicted"/>
<dbReference type="Pfam" id="PF26479">
    <property type="entry name" value="DUF8152"/>
    <property type="match status" value="1"/>
</dbReference>
<evidence type="ECO:0000313" key="3">
    <source>
        <dbReference type="EMBL" id="QLH84016.1"/>
    </source>
</evidence>
<evidence type="ECO:0000313" key="4">
    <source>
        <dbReference type="Proteomes" id="UP000509346"/>
    </source>
</evidence>
<protein>
    <recommendedName>
        <fullName evidence="2">DUF8152 domain-containing protein</fullName>
    </recommendedName>
</protein>
<dbReference type="EMBL" id="CP058909">
    <property type="protein sequence ID" value="QLH84016.1"/>
    <property type="molecule type" value="Genomic_DNA"/>
</dbReference>
<name>A0A7D5TIL5_9EURY</name>
<feature type="domain" description="DUF8152" evidence="2">
    <location>
        <begin position="23"/>
        <end position="109"/>
    </location>
</feature>
<dbReference type="GeneID" id="56085181"/>
<organism evidence="3 4">
    <name type="scientific">Halosimplex pelagicum</name>
    <dbReference type="NCBI Taxonomy" id="869886"/>
    <lineage>
        <taxon>Archaea</taxon>
        <taxon>Methanobacteriati</taxon>
        <taxon>Methanobacteriota</taxon>
        <taxon>Stenosarchaea group</taxon>
        <taxon>Halobacteria</taxon>
        <taxon>Halobacteriales</taxon>
        <taxon>Haloarculaceae</taxon>
        <taxon>Halosimplex</taxon>
    </lineage>
</organism>
<accession>A0A7D5TIL5</accession>
<evidence type="ECO:0000256" key="1">
    <source>
        <dbReference type="SAM" id="MobiDB-lite"/>
    </source>
</evidence>
<feature type="compositionally biased region" description="Low complexity" evidence="1">
    <location>
        <begin position="1"/>
        <end position="20"/>
    </location>
</feature>
<evidence type="ECO:0000259" key="2">
    <source>
        <dbReference type="Pfam" id="PF26479"/>
    </source>
</evidence>
<dbReference type="RefSeq" id="WP_179919114.1">
    <property type="nucleotide sequence ID" value="NZ_CP058909.1"/>
</dbReference>
<feature type="region of interest" description="Disordered" evidence="1">
    <location>
        <begin position="1"/>
        <end position="22"/>
    </location>
</feature>
<reference evidence="3 4" key="1">
    <citation type="submission" date="2020-07" db="EMBL/GenBank/DDBJ databases">
        <title>Halosimplex litoreum sp. nov. and Halosimplex rubrum sp. nov., isolated from different salt environments.</title>
        <authorList>
            <person name="Cui H."/>
        </authorList>
    </citation>
    <scope>NUCLEOTIDE SEQUENCE [LARGE SCALE GENOMIC DNA]</scope>
    <source>
        <strain evidence="3 4">R2</strain>
    </source>
</reference>
<dbReference type="OrthoDB" id="204708at2157"/>
<keyword evidence="4" id="KW-1185">Reference proteome</keyword>
<dbReference type="InterPro" id="IPR058465">
    <property type="entry name" value="DUF8152"/>
</dbReference>
<dbReference type="AlphaFoldDB" id="A0A7D5TIL5"/>
<dbReference type="KEGG" id="hpel:HZS54_21290"/>
<gene>
    <name evidence="3" type="ORF">HZS54_21290</name>
</gene>
<dbReference type="Proteomes" id="UP000509346">
    <property type="component" value="Chromosome"/>
</dbReference>